<proteinExistence type="predicted"/>
<evidence type="ECO:0000313" key="2">
    <source>
        <dbReference type="EMBL" id="SMG54226.1"/>
    </source>
</evidence>
<protein>
    <recommendedName>
        <fullName evidence="1">Gliding motility-associated protein GldM first immunoglobulin-like domain-containing protein</fullName>
    </recommendedName>
</protein>
<dbReference type="PROSITE" id="PS51257">
    <property type="entry name" value="PROKAR_LIPOPROTEIN"/>
    <property type="match status" value="1"/>
</dbReference>
<dbReference type="STRING" id="1028.SAMN05661096_04127"/>
<accession>A0A1X7LK12</accession>
<dbReference type="RefSeq" id="WP_085519225.1">
    <property type="nucleotide sequence ID" value="NZ_FXAW01000021.1"/>
</dbReference>
<reference evidence="3" key="1">
    <citation type="submission" date="2017-04" db="EMBL/GenBank/DDBJ databases">
        <authorList>
            <person name="Varghese N."/>
            <person name="Submissions S."/>
        </authorList>
    </citation>
    <scope>NUCLEOTIDE SEQUENCE [LARGE SCALE GENOMIC DNA]</scope>
    <source>
        <strain evidence="3">DSM 4125</strain>
    </source>
</reference>
<dbReference type="AlphaFoldDB" id="A0A1X7LK12"/>
<evidence type="ECO:0000259" key="1">
    <source>
        <dbReference type="Pfam" id="PF21601"/>
    </source>
</evidence>
<sequence>MKQAIIIIFSVVLASCTTDSSLENFLAKQKEYELQRNERKSNAITNLISESQNKELQVQSKLQTLDSLYDSAIAGVNEGSDLRLIFDKFQESSSKLSKYNYSDWSVILKEAPDNYKKIAGTIALTKAKTAIMENISMEVGASYMFDQLELMVVPTKTVLSANESFEAEVIFSAFSSKSEEFMTFVLNDRDTLDINNGRAKIKISPQSKGSHTIKLNMYDKQGLDLSDEFILEKEITYEVK</sequence>
<dbReference type="EMBL" id="FXAW01000021">
    <property type="protein sequence ID" value="SMG54226.1"/>
    <property type="molecule type" value="Genomic_DNA"/>
</dbReference>
<evidence type="ECO:0000313" key="3">
    <source>
        <dbReference type="Proteomes" id="UP000193804"/>
    </source>
</evidence>
<dbReference type="Pfam" id="PF21601">
    <property type="entry name" value="GldM_2nd"/>
    <property type="match status" value="1"/>
</dbReference>
<organism evidence="2 3">
    <name type="scientific">Marivirga sericea</name>
    <dbReference type="NCBI Taxonomy" id="1028"/>
    <lineage>
        <taxon>Bacteria</taxon>
        <taxon>Pseudomonadati</taxon>
        <taxon>Bacteroidota</taxon>
        <taxon>Cytophagia</taxon>
        <taxon>Cytophagales</taxon>
        <taxon>Marivirgaceae</taxon>
        <taxon>Marivirga</taxon>
    </lineage>
</organism>
<dbReference type="Proteomes" id="UP000193804">
    <property type="component" value="Unassembled WGS sequence"/>
</dbReference>
<gene>
    <name evidence="2" type="ORF">SAMN05661096_04127</name>
</gene>
<name>A0A1X7LK12_9BACT</name>
<keyword evidence="3" id="KW-1185">Reference proteome</keyword>
<dbReference type="InterPro" id="IPR048405">
    <property type="entry name" value="GldM_Ig-like-1"/>
</dbReference>
<feature type="domain" description="Gliding motility-associated protein GldM first immunoglobulin-like" evidence="1">
    <location>
        <begin position="142"/>
        <end position="221"/>
    </location>
</feature>